<evidence type="ECO:0000256" key="4">
    <source>
        <dbReference type="ARBA" id="ARBA00022741"/>
    </source>
</evidence>
<evidence type="ECO:0000313" key="11">
    <source>
        <dbReference type="EMBL" id="AWR97871.1"/>
    </source>
</evidence>
<evidence type="ECO:0000256" key="6">
    <source>
        <dbReference type="ARBA" id="ARBA00022840"/>
    </source>
</evidence>
<evidence type="ECO:0000256" key="1">
    <source>
        <dbReference type="ARBA" id="ARBA00005061"/>
    </source>
</evidence>
<dbReference type="KEGG" id="asul:DFR86_10185"/>
<organism evidence="11 12">
    <name type="scientific">Acidianus sulfidivorans JP7</name>
    <dbReference type="NCBI Taxonomy" id="619593"/>
    <lineage>
        <taxon>Archaea</taxon>
        <taxon>Thermoproteota</taxon>
        <taxon>Thermoprotei</taxon>
        <taxon>Sulfolobales</taxon>
        <taxon>Sulfolobaceae</taxon>
        <taxon>Acidianus</taxon>
    </lineage>
</organism>
<dbReference type="PANTHER" id="PTHR42914">
    <property type="entry name" value="7-CYANO-7-DEAZAGUANINE SYNTHASE"/>
    <property type="match status" value="1"/>
</dbReference>
<evidence type="ECO:0000256" key="5">
    <source>
        <dbReference type="ARBA" id="ARBA00022833"/>
    </source>
</evidence>
<evidence type="ECO:0000256" key="7">
    <source>
        <dbReference type="ARBA" id="ARBA00037768"/>
    </source>
</evidence>
<dbReference type="AlphaFoldDB" id="A0A2U9IPD7"/>
<sequence length="198" mass="22482">MKSLLLLSGGLDSTSALYYLKNEISACLFIDYGQKSARMERKFAKLNCDLLGKKLIEIKIPSLGKSFYEGEYLRPHEPIVHRNAILLSIALTYAKEKNYDEVIFTTVNEECKYETNKPAILNAMKELANAYNVKLRMPFLNLSKSIVLQIGIRNGLKPEYTYSCLLGHAKHCGKCSQCELRKLAFKALKINDPTIYMS</sequence>
<dbReference type="Proteomes" id="UP000248410">
    <property type="component" value="Chromosome"/>
</dbReference>
<name>A0A2U9IPD7_9CREN</name>
<dbReference type="SUPFAM" id="SSF52402">
    <property type="entry name" value="Adenine nucleotide alpha hydrolases-like"/>
    <property type="match status" value="1"/>
</dbReference>
<evidence type="ECO:0000256" key="10">
    <source>
        <dbReference type="ARBA" id="ARBA00047890"/>
    </source>
</evidence>
<gene>
    <name evidence="11" type="ORF">DFR86_10185</name>
</gene>
<dbReference type="OrthoDB" id="6532at2157"/>
<dbReference type="GO" id="GO:0046872">
    <property type="term" value="F:metal ion binding"/>
    <property type="evidence" value="ECO:0007669"/>
    <property type="project" value="UniProtKB-KW"/>
</dbReference>
<keyword evidence="6" id="KW-0067">ATP-binding</keyword>
<dbReference type="GeneID" id="36838340"/>
<dbReference type="PANTHER" id="PTHR42914:SF1">
    <property type="entry name" value="7-CYANO-7-DEAZAGUANINE SYNTHASE"/>
    <property type="match status" value="1"/>
</dbReference>
<dbReference type="EC" id="6.3.4.20" evidence="9"/>
<dbReference type="GO" id="GO:0005524">
    <property type="term" value="F:ATP binding"/>
    <property type="evidence" value="ECO:0007669"/>
    <property type="project" value="UniProtKB-KW"/>
</dbReference>
<dbReference type="RefSeq" id="WP_110380761.1">
    <property type="nucleotide sequence ID" value="NZ_CP029288.2"/>
</dbReference>
<keyword evidence="12" id="KW-1185">Reference proteome</keyword>
<comment type="pathway">
    <text evidence="1">Purine metabolism; 7-cyano-7-deazaguanine biosynthesis.</text>
</comment>
<keyword evidence="2" id="KW-0436">Ligase</keyword>
<evidence type="ECO:0000256" key="9">
    <source>
        <dbReference type="ARBA" id="ARBA00039149"/>
    </source>
</evidence>
<dbReference type="GO" id="GO:0016874">
    <property type="term" value="F:ligase activity"/>
    <property type="evidence" value="ECO:0007669"/>
    <property type="project" value="UniProtKB-KW"/>
</dbReference>
<keyword evidence="5" id="KW-0862">Zinc</keyword>
<proteinExistence type="inferred from homology"/>
<comment type="catalytic activity">
    <reaction evidence="10">
        <text>7-carboxy-7-carbaguanine + NH4(+) + 2 ATP = 7-cyano-7-carbaguanine + 2 AMP + 2 diphosphate + 2 H(+)</text>
        <dbReference type="Rhea" id="RHEA:27982"/>
        <dbReference type="ChEBI" id="CHEBI:15378"/>
        <dbReference type="ChEBI" id="CHEBI:28938"/>
        <dbReference type="ChEBI" id="CHEBI:30616"/>
        <dbReference type="ChEBI" id="CHEBI:33019"/>
        <dbReference type="ChEBI" id="CHEBI:45075"/>
        <dbReference type="ChEBI" id="CHEBI:61036"/>
        <dbReference type="ChEBI" id="CHEBI:456215"/>
        <dbReference type="EC" id="6.3.4.20"/>
    </reaction>
</comment>
<dbReference type="InterPro" id="IPR014729">
    <property type="entry name" value="Rossmann-like_a/b/a_fold"/>
</dbReference>
<evidence type="ECO:0000313" key="12">
    <source>
        <dbReference type="Proteomes" id="UP000248410"/>
    </source>
</evidence>
<reference evidence="11 12" key="1">
    <citation type="submission" date="2018-05" db="EMBL/GenBank/DDBJ databases">
        <title>Complete Genome Sequences of Extremely Thermoacidophilic, Metal-Mobilizing Type-Strain Members of the Archaeal Family Sulfolobaceae: Acidianus brierleyi DSM-1651T, Acidianus sulfidivorans DSM-18786T, Metallosphaera hakonensis DSM-7519T, and Metallosphaera prunae DSM-10039T.</title>
        <authorList>
            <person name="Counts J.A."/>
            <person name="Kelly R.M."/>
        </authorList>
    </citation>
    <scope>NUCLEOTIDE SEQUENCE [LARGE SCALE GENOMIC DNA]</scope>
    <source>
        <strain evidence="11 12">JP7</strain>
    </source>
</reference>
<accession>A0A2U9IPD7</accession>
<protein>
    <recommendedName>
        <fullName evidence="9">7-cyano-7-deazaguanine synthase</fullName>
        <ecNumber evidence="9">6.3.4.20</ecNumber>
    </recommendedName>
</protein>
<dbReference type="Gene3D" id="3.40.50.620">
    <property type="entry name" value="HUPs"/>
    <property type="match status" value="1"/>
</dbReference>
<evidence type="ECO:0000256" key="2">
    <source>
        <dbReference type="ARBA" id="ARBA00022598"/>
    </source>
</evidence>
<dbReference type="InterPro" id="IPR018317">
    <property type="entry name" value="QueC"/>
</dbReference>
<comment type="function">
    <text evidence="7">Catalyzes the ATP-dependent conversion of 7-carboxy-7-deazaguanine (CDG) to 7-cyano-7-deazaguanine (preQ(0)).</text>
</comment>
<keyword evidence="4" id="KW-0547">Nucleotide-binding</keyword>
<keyword evidence="3" id="KW-0479">Metal-binding</keyword>
<evidence type="ECO:0000256" key="8">
    <source>
        <dbReference type="ARBA" id="ARBA00037993"/>
    </source>
</evidence>
<comment type="similarity">
    <text evidence="8">Belongs to the QueC family.</text>
</comment>
<evidence type="ECO:0000256" key="3">
    <source>
        <dbReference type="ARBA" id="ARBA00022723"/>
    </source>
</evidence>
<dbReference type="Pfam" id="PF06508">
    <property type="entry name" value="QueC"/>
    <property type="match status" value="1"/>
</dbReference>
<dbReference type="EMBL" id="CP029288">
    <property type="protein sequence ID" value="AWR97871.1"/>
    <property type="molecule type" value="Genomic_DNA"/>
</dbReference>